<gene>
    <name evidence="2" type="ORF">GEV37_11000</name>
</gene>
<feature type="chain" id="PRO_5046352587" evidence="1">
    <location>
        <begin position="19"/>
        <end position="297"/>
    </location>
</feature>
<name>A0ABS8DUT3_9GAMM</name>
<reference evidence="2 3" key="1">
    <citation type="journal article" date="2021" name="Sci. Rep.">
        <title>Genome analysis of a halophilic bacterium Halomonas malpeensis YU-PRIM-29(T) reveals its exopolysaccharide and pigment producing capabilities.</title>
        <authorList>
            <person name="Athmika"/>
            <person name="Ghate S.D."/>
            <person name="Arun A.B."/>
            <person name="Rao S.S."/>
            <person name="Kumar S.T.A."/>
            <person name="Kandiyil M.K."/>
            <person name="Saptami K."/>
            <person name="Rekha P.D."/>
        </authorList>
    </citation>
    <scope>NUCLEOTIDE SEQUENCE [LARGE SCALE GENOMIC DNA]</scope>
    <source>
        <strain evidence="3">prim 29</strain>
    </source>
</reference>
<organism evidence="2 3">
    <name type="scientific">Vreelandella malpeensis</name>
    <dbReference type="NCBI Taxonomy" id="1172368"/>
    <lineage>
        <taxon>Bacteria</taxon>
        <taxon>Pseudomonadati</taxon>
        <taxon>Pseudomonadota</taxon>
        <taxon>Gammaproteobacteria</taxon>
        <taxon>Oceanospirillales</taxon>
        <taxon>Halomonadaceae</taxon>
        <taxon>Vreelandella</taxon>
    </lineage>
</organism>
<feature type="signal peptide" evidence="1">
    <location>
        <begin position="1"/>
        <end position="18"/>
    </location>
</feature>
<dbReference type="Gene3D" id="3.90.1530.10">
    <property type="entry name" value="Conserved hypothetical protein from pyrococcus furiosus pfu- 392566-001, ParB domain"/>
    <property type="match status" value="1"/>
</dbReference>
<proteinExistence type="predicted"/>
<comment type="caution">
    <text evidence="2">The sequence shown here is derived from an EMBL/GenBank/DDBJ whole genome shotgun (WGS) entry which is preliminary data.</text>
</comment>
<keyword evidence="3" id="KW-1185">Reference proteome</keyword>
<dbReference type="Gene3D" id="1.10.8.10">
    <property type="entry name" value="DNA helicase RuvA subunit, C-terminal domain"/>
    <property type="match status" value="1"/>
</dbReference>
<sequence>MKKTIGLLALLSATPLWAQEAPSPMIREVVLGELHPTQPALGYRQMDYKQGRFALDREKLFDEYCETGGQGDIARFDDASSLDDGASFDCSDALGTHLGDMKTAVIAPNGELYLTDGHHTFSNYIDVQGASFVMPVRITDDYSDLADMAAFWERMQAERQVWLDAPSGPIGVEALPEQLGRAHQVDDPFRSLVYFTRGVGYAKPDTPPPFLEFYWGQWLAERLSLEDFDLTTKEGYAEAVIAAAQAMVDVPGETLIAETASGPLTAREMGQLDAFDNEELTKLTSERGKLTYAFSAR</sequence>
<dbReference type="SUPFAM" id="SSF110849">
    <property type="entry name" value="ParB/Sulfiredoxin"/>
    <property type="match status" value="1"/>
</dbReference>
<evidence type="ECO:0000313" key="3">
    <source>
        <dbReference type="Proteomes" id="UP001319882"/>
    </source>
</evidence>
<keyword evidence="1" id="KW-0732">Signal</keyword>
<dbReference type="RefSeq" id="WP_227390308.1">
    <property type="nucleotide sequence ID" value="NZ_JBHSCJ010000002.1"/>
</dbReference>
<dbReference type="EMBL" id="WHVL01000004">
    <property type="protein sequence ID" value="MCB8889640.1"/>
    <property type="molecule type" value="Genomic_DNA"/>
</dbReference>
<dbReference type="Pfam" id="PF08857">
    <property type="entry name" value="ParBc_2"/>
    <property type="match status" value="1"/>
</dbReference>
<dbReference type="CDD" id="cd16390">
    <property type="entry name" value="ParB_N_Srx_like"/>
    <property type="match status" value="1"/>
</dbReference>
<protein>
    <submittedName>
        <fullName evidence="2">ParB/Srx family N-terminal domain-containing protein</fullName>
    </submittedName>
</protein>
<evidence type="ECO:0000256" key="1">
    <source>
        <dbReference type="SAM" id="SignalP"/>
    </source>
</evidence>
<accession>A0ABS8DUT3</accession>
<dbReference type="Proteomes" id="UP001319882">
    <property type="component" value="Unassembled WGS sequence"/>
</dbReference>
<evidence type="ECO:0000313" key="2">
    <source>
        <dbReference type="EMBL" id="MCB8889640.1"/>
    </source>
</evidence>
<dbReference type="InterPro" id="IPR036086">
    <property type="entry name" value="ParB/Sulfiredoxin_sf"/>
</dbReference>
<dbReference type="InterPro" id="IPR014956">
    <property type="entry name" value="ParBc_2"/>
</dbReference>